<dbReference type="AlphaFoldDB" id="A0A1R3TCJ6"/>
<dbReference type="PANTHER" id="PTHR30532:SF1">
    <property type="entry name" value="IRON(3+)-HYDROXAMATE-BINDING PROTEIN FHUD"/>
    <property type="match status" value="1"/>
</dbReference>
<dbReference type="PROSITE" id="PS50983">
    <property type="entry name" value="FE_B12_PBP"/>
    <property type="match status" value="1"/>
</dbReference>
<evidence type="ECO:0000313" key="7">
    <source>
        <dbReference type="Proteomes" id="UP000187891"/>
    </source>
</evidence>
<keyword evidence="4" id="KW-0410">Iron transport</keyword>
<dbReference type="GO" id="GO:0030288">
    <property type="term" value="C:outer membrane-bounded periplasmic space"/>
    <property type="evidence" value="ECO:0007669"/>
    <property type="project" value="TreeGrafter"/>
</dbReference>
<evidence type="ECO:0000256" key="2">
    <source>
        <dbReference type="ARBA" id="ARBA00008814"/>
    </source>
</evidence>
<dbReference type="GO" id="GO:1901678">
    <property type="term" value="P:iron coordination entity transport"/>
    <property type="evidence" value="ECO:0007669"/>
    <property type="project" value="UniProtKB-ARBA"/>
</dbReference>
<dbReference type="InterPro" id="IPR051313">
    <property type="entry name" value="Bact_iron-sidero_bind"/>
</dbReference>
<dbReference type="PANTHER" id="PTHR30532">
    <property type="entry name" value="IRON III DICITRATE-BINDING PERIPLASMIC PROTEIN"/>
    <property type="match status" value="1"/>
</dbReference>
<keyword evidence="3" id="KW-0813">Transport</keyword>
<evidence type="ECO:0000256" key="1">
    <source>
        <dbReference type="ARBA" id="ARBA00004196"/>
    </source>
</evidence>
<evidence type="ECO:0000313" key="6">
    <source>
        <dbReference type="EMBL" id="SCX10738.1"/>
    </source>
</evidence>
<name>A0A1R3TCJ6_9HYPH</name>
<comment type="similarity">
    <text evidence="2">Belongs to the bacterial solute-binding protein 8 family.</text>
</comment>
<evidence type="ECO:0000256" key="4">
    <source>
        <dbReference type="ARBA" id="ARBA00022496"/>
    </source>
</evidence>
<sequence length="321" mass="34822">MCLITLRGWLDRAILFTSPEIKLKSQAHISRRVFLAGAATVAVSLPAFAQEPDRGTRPKTATLDWALLETLLALGANVVAAPELRQFREVAVEPSVPQTVSDLGLRGLPNLETLSFAKPDIIFNSNFYAWADPLLGRIAPTHNLGIYVPGEEPYLMAERATLSIGGHLQIALEAEAYVANTVSRLDELKLTLARGDGRPVLPINLGDARHYRVFGADSMFGCVLKRLGIENAWKGATAYSAAAPMGIETLASMPDAWIVMIPPHPPDALVALDRSAFWNALPAVREKRVITLGSINPYGALPAARRFAEELAKGLTYAWHG</sequence>
<evidence type="ECO:0000256" key="3">
    <source>
        <dbReference type="ARBA" id="ARBA00022448"/>
    </source>
</evidence>
<reference evidence="7" key="1">
    <citation type="submission" date="2016-10" db="EMBL/GenBank/DDBJ databases">
        <authorList>
            <person name="Wibberg D."/>
        </authorList>
    </citation>
    <scope>NUCLEOTIDE SEQUENCE [LARGE SCALE GENOMIC DNA]</scope>
</reference>
<dbReference type="PRINTS" id="PR01715">
    <property type="entry name" value="FERRIBNDNGPP"/>
</dbReference>
<gene>
    <name evidence="6" type="primary">fhuD_1</name>
    <name evidence="6" type="ORF">DSM25559_0958</name>
</gene>
<dbReference type="Gene3D" id="3.40.50.1980">
    <property type="entry name" value="Nitrogenase molybdenum iron protein domain"/>
    <property type="match status" value="2"/>
</dbReference>
<dbReference type="InterPro" id="IPR002491">
    <property type="entry name" value="ABC_transptr_periplasmic_BD"/>
</dbReference>
<comment type="subcellular location">
    <subcellularLocation>
        <location evidence="1">Cell envelope</location>
    </subcellularLocation>
</comment>
<dbReference type="Pfam" id="PF01497">
    <property type="entry name" value="Peripla_BP_2"/>
    <property type="match status" value="1"/>
</dbReference>
<proteinExistence type="inferred from homology"/>
<accession>A0A1R3TCJ6</accession>
<dbReference type="SUPFAM" id="SSF53807">
    <property type="entry name" value="Helical backbone' metal receptor"/>
    <property type="match status" value="1"/>
</dbReference>
<dbReference type="Proteomes" id="UP000187891">
    <property type="component" value="Unassembled WGS sequence"/>
</dbReference>
<keyword evidence="5" id="KW-0732">Signal</keyword>
<organism evidence="6 7">
    <name type="scientific">Agrobacterium rosae</name>
    <dbReference type="NCBI Taxonomy" id="1972867"/>
    <lineage>
        <taxon>Bacteria</taxon>
        <taxon>Pseudomonadati</taxon>
        <taxon>Pseudomonadota</taxon>
        <taxon>Alphaproteobacteria</taxon>
        <taxon>Hyphomicrobiales</taxon>
        <taxon>Rhizobiaceae</taxon>
        <taxon>Rhizobium/Agrobacterium group</taxon>
        <taxon>Agrobacterium</taxon>
    </lineage>
</organism>
<keyword evidence="4" id="KW-0406">Ion transport</keyword>
<protein>
    <submittedName>
        <fullName evidence="6">Iron(III)-hydroxamate-binding protein FhuD</fullName>
    </submittedName>
</protein>
<evidence type="ECO:0000256" key="5">
    <source>
        <dbReference type="ARBA" id="ARBA00022729"/>
    </source>
</evidence>
<dbReference type="EMBL" id="FMUE01000002">
    <property type="protein sequence ID" value="SCX10738.1"/>
    <property type="molecule type" value="Genomic_DNA"/>
</dbReference>
<dbReference type="STRING" id="1907666.DSM25559_0958"/>
<keyword evidence="4" id="KW-0408">Iron</keyword>